<evidence type="ECO:0000313" key="7">
    <source>
        <dbReference type="EMBL" id="KAK8078634.1"/>
    </source>
</evidence>
<dbReference type="EMBL" id="JAQQWM010000002">
    <property type="protein sequence ID" value="KAK8078634.1"/>
    <property type="molecule type" value="Genomic_DNA"/>
</dbReference>
<protein>
    <recommendedName>
        <fullName evidence="6">CNH domain-containing protein</fullName>
    </recommendedName>
</protein>
<dbReference type="InterPro" id="IPR032914">
    <property type="entry name" value="Vam6/VPS39/TRAP1"/>
</dbReference>
<feature type="compositionally biased region" description="Basic and acidic residues" evidence="5">
    <location>
        <begin position="491"/>
        <end position="508"/>
    </location>
</feature>
<dbReference type="PROSITE" id="PS50236">
    <property type="entry name" value="CHCR"/>
    <property type="match status" value="1"/>
</dbReference>
<sequence length="1176" mass="127494">MLSAFTARPIIELKSRDKSKIETILANGDRVLVGLNTGSLRVYRLNNISLSNSNNTANNNNNNNNGHGNNGTSSQPGSLPDTLTPPSSQAGPPSSRPTDLLSEFEKFSTRAVEQLAIIKEANTLISLSNYHVSLYDLQTYELIETIQRTKNASCFAVTSNIVKDGATGIPEIISRLAVAVKRRLLLWSWHESELGDDVTEIVLPEAIRSVTWATATKIVCGMNAGFVLVDVETSTTTEIAAAATAATGQASRFGAASMGYMGLGGYMPKPLAAKLADGGMLLAKDINTLFIDADGKPIEKRQIPWQNAPDNIGYSYPYILALQPPSKGALEVRNPDTLSLLQNINLPGAAQLHFPPPTYSLAHAGKGFHISSDRSVWKMDATDYDAQVTDLIEQGLLDEAISVMGMLEDALLKDKTGTMREVKMRKAEVLFKAKRYRESMDLFNEDEVRAPPERVLKLFPRMIAGDLSWEAQADDETVATASASEPDQHEEDGPSDEKVNGDDGKDEPIDAASPSKAGAGAFSKYWPLSSGGHKKTDSDTASIMSFKKGPAATLKDDDAASIKGSDVASVTNAKDDGPLSGDDLKSAVGELRSYLAGTRARLQRYIDPVTGKLKRQTSSSTEPSISSTEDPFTTLLTGSADPESDQQLAETLRSTFSIVDTALFRAYMYSTPALASSLFRIANFCDPKVVNEKLLESHRYNDLVEFFNGKKLHREALTLLRRFGTASDEVNDQDEKSAARANDIHVNVAQPDDPLAIPINPSEIPRQLRGPQRTVMYLQALPPDLIDLILEFADWVLRRDPVLGMDVFLADSENAETLPREAVVNYLANIDELLEIRYLEHIIGELGDATPDFHNRLAELFINVLRKGGGDEHGGNEGEKAPMMERLVKFLRESRQYSLSRAYGIIPRDDSAFYEAQAVILSNMGSHKQALDIYVFKMQDYAKAEEYCNRLHKLQSEPSRPSSPTARRNSRPSSANPGFSNLPPPTQDPYQDDPDGAPSIYHTLLGLYLTPNPPHKPNLEPALDLLSKHGSRLPAASTLSLIPDDLAANRLESYFSGRIRAANSRLAESRIVEGLRKTMLVDTQATLLLGEGNVPGGSGGSSISGGSGRNRRVVVGEERVCGVCHKRLGNSVVAVLPDNGVVHYGCLGRTGGGGVGVAGGSFKGKGQVAGSWGRSS</sequence>
<evidence type="ECO:0000256" key="3">
    <source>
        <dbReference type="ARBA" id="ARBA00038201"/>
    </source>
</evidence>
<evidence type="ECO:0000259" key="6">
    <source>
        <dbReference type="PROSITE" id="PS50219"/>
    </source>
</evidence>
<dbReference type="SUPFAM" id="SSF50978">
    <property type="entry name" value="WD40 repeat-like"/>
    <property type="match status" value="1"/>
</dbReference>
<dbReference type="Proteomes" id="UP001446871">
    <property type="component" value="Unassembled WGS sequence"/>
</dbReference>
<gene>
    <name evidence="7" type="ORF">PG996_004804</name>
</gene>
<dbReference type="InterPro" id="IPR019453">
    <property type="entry name" value="VPS39/TGFA1_Znf"/>
</dbReference>
<keyword evidence="8" id="KW-1185">Reference proteome</keyword>
<comment type="similarity">
    <text evidence="3">Belongs to the VAM6/VPS39 family.</text>
</comment>
<feature type="repeat" description="CHCR" evidence="4">
    <location>
        <begin position="811"/>
        <end position="979"/>
    </location>
</feature>
<evidence type="ECO:0000256" key="2">
    <source>
        <dbReference type="ARBA" id="ARBA00023136"/>
    </source>
</evidence>
<dbReference type="Pfam" id="PF00780">
    <property type="entry name" value="CNH"/>
    <property type="match status" value="1"/>
</dbReference>
<dbReference type="Pfam" id="PF10366">
    <property type="entry name" value="Vps39_1"/>
    <property type="match status" value="1"/>
</dbReference>
<evidence type="ECO:0000313" key="8">
    <source>
        <dbReference type="Proteomes" id="UP001446871"/>
    </source>
</evidence>
<evidence type="ECO:0000256" key="1">
    <source>
        <dbReference type="ARBA" id="ARBA00004184"/>
    </source>
</evidence>
<dbReference type="PROSITE" id="PS50219">
    <property type="entry name" value="CNH"/>
    <property type="match status" value="1"/>
</dbReference>
<feature type="region of interest" description="Disordered" evidence="5">
    <location>
        <begin position="952"/>
        <end position="996"/>
    </location>
</feature>
<reference evidence="7 8" key="1">
    <citation type="submission" date="2023-01" db="EMBL/GenBank/DDBJ databases">
        <title>Analysis of 21 Apiospora genomes using comparative genomics revels a genus with tremendous synthesis potential of carbohydrate active enzymes and secondary metabolites.</title>
        <authorList>
            <person name="Sorensen T."/>
        </authorList>
    </citation>
    <scope>NUCLEOTIDE SEQUENCE [LARGE SCALE GENOMIC DNA]</scope>
    <source>
        <strain evidence="7 8">CBS 83171</strain>
    </source>
</reference>
<keyword evidence="2" id="KW-0472">Membrane</keyword>
<comment type="caution">
    <text evidence="7">The sequence shown here is derived from an EMBL/GenBank/DDBJ whole genome shotgun (WGS) entry which is preliminary data.</text>
</comment>
<dbReference type="PANTHER" id="PTHR12894:SF49">
    <property type="entry name" value="VAM6_VPS39-LIKE PROTEIN"/>
    <property type="match status" value="1"/>
</dbReference>
<feature type="region of interest" description="Disordered" evidence="5">
    <location>
        <begin position="474"/>
        <end position="518"/>
    </location>
</feature>
<feature type="region of interest" description="Disordered" evidence="5">
    <location>
        <begin position="51"/>
        <end position="100"/>
    </location>
</feature>
<feature type="compositionally biased region" description="Low complexity" evidence="5">
    <location>
        <begin position="617"/>
        <end position="629"/>
    </location>
</feature>
<dbReference type="Pfam" id="PF23556">
    <property type="entry name" value="TPR_Vps41"/>
    <property type="match status" value="1"/>
</dbReference>
<feature type="compositionally biased region" description="Low complexity" evidence="5">
    <location>
        <begin position="51"/>
        <end position="74"/>
    </location>
</feature>
<dbReference type="InterPro" id="IPR001180">
    <property type="entry name" value="CNH_dom"/>
</dbReference>
<dbReference type="InterPro" id="IPR019452">
    <property type="entry name" value="VPS39/TGF_beta_rcpt-assoc_1"/>
</dbReference>
<dbReference type="Pfam" id="PF10367">
    <property type="entry name" value="zf-Vps39_C"/>
    <property type="match status" value="1"/>
</dbReference>
<dbReference type="InterPro" id="IPR000547">
    <property type="entry name" value="Clathrin_H-chain/VPS_repeat"/>
</dbReference>
<dbReference type="InterPro" id="IPR036322">
    <property type="entry name" value="WD40_repeat_dom_sf"/>
</dbReference>
<proteinExistence type="inferred from homology"/>
<evidence type="ECO:0000256" key="4">
    <source>
        <dbReference type="PROSITE-ProRule" id="PRU01006"/>
    </source>
</evidence>
<feature type="compositionally biased region" description="Polar residues" evidence="5">
    <location>
        <begin position="956"/>
        <end position="979"/>
    </location>
</feature>
<name>A0ABR1W8X6_9PEZI</name>
<feature type="domain" description="CNH" evidence="6">
    <location>
        <begin position="18"/>
        <end position="359"/>
    </location>
</feature>
<dbReference type="PANTHER" id="PTHR12894">
    <property type="entry name" value="CNH DOMAIN CONTAINING"/>
    <property type="match status" value="1"/>
</dbReference>
<feature type="region of interest" description="Disordered" evidence="5">
    <location>
        <begin position="612"/>
        <end position="641"/>
    </location>
</feature>
<evidence type="ECO:0000256" key="5">
    <source>
        <dbReference type="SAM" id="MobiDB-lite"/>
    </source>
</evidence>
<comment type="subcellular location">
    <subcellularLocation>
        <location evidence="1">Endomembrane system</location>
        <topology evidence="1">Peripheral membrane protein</topology>
    </subcellularLocation>
</comment>
<accession>A0ABR1W8X6</accession>
<organism evidence="7 8">
    <name type="scientific">Apiospora saccharicola</name>
    <dbReference type="NCBI Taxonomy" id="335842"/>
    <lineage>
        <taxon>Eukaryota</taxon>
        <taxon>Fungi</taxon>
        <taxon>Dikarya</taxon>
        <taxon>Ascomycota</taxon>
        <taxon>Pezizomycotina</taxon>
        <taxon>Sordariomycetes</taxon>
        <taxon>Xylariomycetidae</taxon>
        <taxon>Amphisphaeriales</taxon>
        <taxon>Apiosporaceae</taxon>
        <taxon>Apiospora</taxon>
    </lineage>
</organism>